<dbReference type="STRING" id="161355.PS9374_05309"/>
<reference evidence="1 2" key="1">
    <citation type="journal article" date="2016" name="Genome Announc.">
        <title>Draft Genome Sequence of Planomonospora sphaerica JCM9374, a Rare Actinomycete.</title>
        <authorList>
            <person name="Dohra H."/>
            <person name="Suzuki T."/>
            <person name="Inoue Y."/>
            <person name="Kodani S."/>
        </authorList>
    </citation>
    <scope>NUCLEOTIDE SEQUENCE [LARGE SCALE GENOMIC DNA]</scope>
    <source>
        <strain evidence="1 2">JCM 9374</strain>
    </source>
</reference>
<evidence type="ECO:0000313" key="1">
    <source>
        <dbReference type="EMBL" id="GAT69632.1"/>
    </source>
</evidence>
<evidence type="ECO:0000313" key="2">
    <source>
        <dbReference type="Proteomes" id="UP000077701"/>
    </source>
</evidence>
<dbReference type="SUPFAM" id="SSF55331">
    <property type="entry name" value="Tautomerase/MIF"/>
    <property type="match status" value="1"/>
</dbReference>
<dbReference type="PANTHER" id="PTHR38460:SF1">
    <property type="entry name" value="TAUTOMERASE YOLI-RELATED"/>
    <property type="match status" value="1"/>
</dbReference>
<proteinExistence type="predicted"/>
<dbReference type="RefSeq" id="WP_068901220.1">
    <property type="nucleotide sequence ID" value="NZ_BDCX01000014.1"/>
</dbReference>
<name>A0A171DLA2_9ACTN</name>
<keyword evidence="2" id="KW-1185">Reference proteome</keyword>
<dbReference type="PANTHER" id="PTHR38460">
    <property type="entry name" value="TAUTOMERASE YOLI-RELATED"/>
    <property type="match status" value="1"/>
</dbReference>
<comment type="caution">
    <text evidence="1">The sequence shown here is derived from an EMBL/GenBank/DDBJ whole genome shotgun (WGS) entry which is preliminary data.</text>
</comment>
<dbReference type="OrthoDB" id="9804765at2"/>
<dbReference type="Pfam" id="PF14552">
    <property type="entry name" value="Tautomerase_2"/>
    <property type="match status" value="1"/>
</dbReference>
<accession>A0A171DLA2</accession>
<dbReference type="EMBL" id="BDCX01000014">
    <property type="protein sequence ID" value="GAT69632.1"/>
    <property type="molecule type" value="Genomic_DNA"/>
</dbReference>
<dbReference type="AlphaFoldDB" id="A0A171DLA2"/>
<dbReference type="InterPro" id="IPR014347">
    <property type="entry name" value="Tautomerase/MIF_sf"/>
</dbReference>
<organism evidence="1 2">
    <name type="scientific">Planomonospora sphaerica</name>
    <dbReference type="NCBI Taxonomy" id="161355"/>
    <lineage>
        <taxon>Bacteria</taxon>
        <taxon>Bacillati</taxon>
        <taxon>Actinomycetota</taxon>
        <taxon>Actinomycetes</taxon>
        <taxon>Streptosporangiales</taxon>
        <taxon>Streptosporangiaceae</taxon>
        <taxon>Planomonospora</taxon>
    </lineage>
</organism>
<dbReference type="Proteomes" id="UP000077701">
    <property type="component" value="Unassembled WGS sequence"/>
</dbReference>
<dbReference type="InterPro" id="IPR037479">
    <property type="entry name" value="Tauto_MSAD"/>
</dbReference>
<gene>
    <name evidence="1" type="ORF">PS9374_05309</name>
</gene>
<dbReference type="Gene3D" id="3.30.429.10">
    <property type="entry name" value="Macrophage Migration Inhibitory Factor"/>
    <property type="match status" value="1"/>
</dbReference>
<protein>
    <submittedName>
        <fullName evidence="1">4-oxalocrotonate tautomerase</fullName>
    </submittedName>
</protein>
<sequence length="128" mass="14749">MAQIKFYGRRDVWGPLRQELSDLVHGCLVQAWKLPEDKRFHRFLLLDAEDLVCPQRSDRYLIVEIVCFEGRSEEARRELIRTLFAWTGDALGLPADDLEIVILESPQVNWGIRGVPGDELALTYPVKV</sequence>
<reference evidence="2" key="2">
    <citation type="submission" date="2016-04" db="EMBL/GenBank/DDBJ databases">
        <title>Planomonospora sphaerica JCM9374 whole genome shotgun sequence.</title>
        <authorList>
            <person name="Suzuki T."/>
            <person name="Dohra H."/>
            <person name="Kodani S."/>
        </authorList>
    </citation>
    <scope>NUCLEOTIDE SEQUENCE [LARGE SCALE GENOMIC DNA]</scope>
    <source>
        <strain evidence="2">JCM 9374</strain>
    </source>
</reference>